<sequence length="130" mass="14015">MKKLLMLAVLLSSTASAITTQQVITAFQKAGLEASKPTPITRDGYGMAPLVGKGVRFLIPSLGEGSGGRVFDVPNTAQRTKLARYYTSLGEESAMLYSHVFVYKNIVVQINGELSDAKAAKYKSALMKLK</sequence>
<evidence type="ECO:0008006" key="4">
    <source>
        <dbReference type="Google" id="ProtNLM"/>
    </source>
</evidence>
<gene>
    <name evidence="2" type="ORF">AUC44_12695</name>
</gene>
<dbReference type="EMBL" id="CP013910">
    <property type="protein sequence ID" value="ALW89653.1"/>
    <property type="molecule type" value="Genomic_DNA"/>
</dbReference>
<evidence type="ECO:0000256" key="1">
    <source>
        <dbReference type="SAM" id="SignalP"/>
    </source>
</evidence>
<proteinExistence type="predicted"/>
<evidence type="ECO:0000313" key="2">
    <source>
        <dbReference type="EMBL" id="ALW89653.1"/>
    </source>
</evidence>
<keyword evidence="3" id="KW-1185">Reference proteome</keyword>
<reference evidence="2 3" key="1">
    <citation type="submission" date="2015-12" db="EMBL/GenBank/DDBJ databases">
        <authorList>
            <person name="Kim M.K."/>
            <person name="Srinivasan S."/>
            <person name="Lee J.-J."/>
            <person name="Kim K."/>
        </authorList>
    </citation>
    <scope>NUCLEOTIDE SEQUENCE [LARGE SCALE GENOMIC DNA]</scope>
    <source>
        <strain evidence="2 3">BM2</strain>
    </source>
</reference>
<dbReference type="RefSeq" id="WP_062159087.1">
    <property type="nucleotide sequence ID" value="NZ_CP013910.1"/>
</dbReference>
<feature type="signal peptide" evidence="1">
    <location>
        <begin position="1"/>
        <end position="17"/>
    </location>
</feature>
<name>A0ABN4K677_9DEIO</name>
<keyword evidence="1" id="KW-0732">Signal</keyword>
<organism evidence="2 3">
    <name type="scientific">Deinococcus actinosclerus</name>
    <dbReference type="NCBI Taxonomy" id="1768108"/>
    <lineage>
        <taxon>Bacteria</taxon>
        <taxon>Thermotogati</taxon>
        <taxon>Deinococcota</taxon>
        <taxon>Deinococci</taxon>
        <taxon>Deinococcales</taxon>
        <taxon>Deinococcaceae</taxon>
        <taxon>Deinococcus</taxon>
    </lineage>
</organism>
<accession>A0ABN4K677</accession>
<protein>
    <recommendedName>
        <fullName evidence="4">Stress protein</fullName>
    </recommendedName>
</protein>
<feature type="chain" id="PRO_5047514794" description="Stress protein" evidence="1">
    <location>
        <begin position="18"/>
        <end position="130"/>
    </location>
</feature>
<evidence type="ECO:0000313" key="3">
    <source>
        <dbReference type="Proteomes" id="UP000060071"/>
    </source>
</evidence>
<dbReference type="Proteomes" id="UP000060071">
    <property type="component" value="Chromosome"/>
</dbReference>